<dbReference type="PANTHER" id="PTHR30349">
    <property type="entry name" value="PHAGE INTEGRASE-RELATED"/>
    <property type="match status" value="1"/>
</dbReference>
<feature type="domain" description="Tyr recombinase" evidence="6">
    <location>
        <begin position="144"/>
        <end position="327"/>
    </location>
</feature>
<dbReference type="InterPro" id="IPR050090">
    <property type="entry name" value="Tyrosine_recombinase_XerCD"/>
</dbReference>
<dbReference type="KEGG" id="din:Selin_1316"/>
<accession>E6W5M0</accession>
<evidence type="ECO:0000313" key="8">
    <source>
        <dbReference type="EMBL" id="ADU66051.1"/>
    </source>
</evidence>
<evidence type="ECO:0000256" key="1">
    <source>
        <dbReference type="ARBA" id="ARBA00008857"/>
    </source>
</evidence>
<dbReference type="PANTHER" id="PTHR30349:SF64">
    <property type="entry name" value="PROPHAGE INTEGRASE INTD-RELATED"/>
    <property type="match status" value="1"/>
</dbReference>
<dbReference type="CDD" id="cd00397">
    <property type="entry name" value="DNA_BRE_C"/>
    <property type="match status" value="1"/>
</dbReference>
<feature type="domain" description="Core-binding (CB)" evidence="7">
    <location>
        <begin position="40"/>
        <end position="121"/>
    </location>
</feature>
<evidence type="ECO:0000256" key="5">
    <source>
        <dbReference type="PROSITE-ProRule" id="PRU01248"/>
    </source>
</evidence>
<dbReference type="PROSITE" id="PS51900">
    <property type="entry name" value="CB"/>
    <property type="match status" value="1"/>
</dbReference>
<dbReference type="InterPro" id="IPR044068">
    <property type="entry name" value="CB"/>
</dbReference>
<proteinExistence type="inferred from homology"/>
<dbReference type="SUPFAM" id="SSF56349">
    <property type="entry name" value="DNA breaking-rejoining enzymes"/>
    <property type="match status" value="1"/>
</dbReference>
<gene>
    <name evidence="8" type="ordered locus">Selin_1316</name>
</gene>
<organism evidence="8 9">
    <name type="scientific">Desulfurispirillum indicum (strain ATCC BAA-1389 / DSM 22839 / S5)</name>
    <dbReference type="NCBI Taxonomy" id="653733"/>
    <lineage>
        <taxon>Bacteria</taxon>
        <taxon>Pseudomonadati</taxon>
        <taxon>Chrysiogenota</taxon>
        <taxon>Chrysiogenia</taxon>
        <taxon>Chrysiogenales</taxon>
        <taxon>Chrysiogenaceae</taxon>
        <taxon>Desulfurispirillum</taxon>
    </lineage>
</organism>
<dbReference type="InterPro" id="IPR010998">
    <property type="entry name" value="Integrase_recombinase_N"/>
</dbReference>
<dbReference type="Proteomes" id="UP000002572">
    <property type="component" value="Chromosome"/>
</dbReference>
<keyword evidence="3 5" id="KW-0238">DNA-binding</keyword>
<evidence type="ECO:0000256" key="3">
    <source>
        <dbReference type="ARBA" id="ARBA00023125"/>
    </source>
</evidence>
<dbReference type="Gene3D" id="1.10.150.130">
    <property type="match status" value="1"/>
</dbReference>
<dbReference type="InterPro" id="IPR011010">
    <property type="entry name" value="DNA_brk_join_enz"/>
</dbReference>
<dbReference type="STRING" id="653733.Selin_1316"/>
<dbReference type="InterPro" id="IPR013762">
    <property type="entry name" value="Integrase-like_cat_sf"/>
</dbReference>
<reference evidence="8 9" key="1">
    <citation type="submission" date="2010-12" db="EMBL/GenBank/DDBJ databases">
        <title>Complete sequence of Desulfurispirillum indicum S5.</title>
        <authorList>
            <consortium name="US DOE Joint Genome Institute"/>
            <person name="Lucas S."/>
            <person name="Copeland A."/>
            <person name="Lapidus A."/>
            <person name="Cheng J.-F."/>
            <person name="Goodwin L."/>
            <person name="Pitluck S."/>
            <person name="Chertkov O."/>
            <person name="Held B."/>
            <person name="Detter J.C."/>
            <person name="Han C."/>
            <person name="Tapia R."/>
            <person name="Land M."/>
            <person name="Hauser L."/>
            <person name="Kyrpides N."/>
            <person name="Ivanova N."/>
            <person name="Mikhailova N."/>
            <person name="Haggblom M."/>
            <person name="Rauschenbach I."/>
            <person name="Bini E."/>
            <person name="Woyke T."/>
        </authorList>
    </citation>
    <scope>NUCLEOTIDE SEQUENCE [LARGE SCALE GENOMIC DNA]</scope>
    <source>
        <strain evidence="9">ATCC BAA-1389 / DSM 22839 / S5</strain>
    </source>
</reference>
<dbReference type="Pfam" id="PF02899">
    <property type="entry name" value="Phage_int_SAM_1"/>
    <property type="match status" value="1"/>
</dbReference>
<keyword evidence="9" id="KW-1185">Reference proteome</keyword>
<evidence type="ECO:0000259" key="7">
    <source>
        <dbReference type="PROSITE" id="PS51900"/>
    </source>
</evidence>
<evidence type="ECO:0000313" key="9">
    <source>
        <dbReference type="Proteomes" id="UP000002572"/>
    </source>
</evidence>
<dbReference type="Gene3D" id="1.10.443.10">
    <property type="entry name" value="Intergrase catalytic core"/>
    <property type="match status" value="1"/>
</dbReference>
<dbReference type="PROSITE" id="PS51898">
    <property type="entry name" value="TYR_RECOMBINASE"/>
    <property type="match status" value="1"/>
</dbReference>
<dbReference type="EMBL" id="CP002432">
    <property type="protein sequence ID" value="ADU66051.1"/>
    <property type="molecule type" value="Genomic_DNA"/>
</dbReference>
<dbReference type="FunCoup" id="E6W5M0">
    <property type="interactions" value="202"/>
</dbReference>
<dbReference type="GO" id="GO:0015074">
    <property type="term" value="P:DNA integration"/>
    <property type="evidence" value="ECO:0007669"/>
    <property type="project" value="UniProtKB-KW"/>
</dbReference>
<dbReference type="AlphaFoldDB" id="E6W5M0"/>
<sequence length="330" mass="38994">MHHFTKNNHNETIHPFLSNEINNFIGYARRVWYPASMNTRDMEKHYQRYLKYECGLSQQTIDRYLFEMRRFLEFLQQEELTVETAGPRELRMYLTHKAMGKSKSTYANVLCYVRAIFNWLQYEGFLEENPARDLKSPKGAYKNEMPVFLKDDEQKRLRAYLNGLERNFHNDRDTAVMLCVLYTGMRASEICQLTRRNFHRQGKAFQITRKGQKEQILPIADALMEILQFYWYEHMDSIDSDFFFCRTNGKPLTPYIIWQRTSLHIKAAGIDLPRKRGAHLLRHTFATNLVRKGVNLIEIQRLLGHSHVAVTEIYTHTSPEGLRSAVSVLD</sequence>
<dbReference type="OrthoDB" id="9785687at2"/>
<evidence type="ECO:0000259" key="6">
    <source>
        <dbReference type="PROSITE" id="PS51898"/>
    </source>
</evidence>
<keyword evidence="4" id="KW-0233">DNA recombination</keyword>
<protein>
    <submittedName>
        <fullName evidence="8">Integrase family protein</fullName>
    </submittedName>
</protein>
<dbReference type="InParanoid" id="E6W5M0"/>
<dbReference type="GO" id="GO:0006310">
    <property type="term" value="P:DNA recombination"/>
    <property type="evidence" value="ECO:0007669"/>
    <property type="project" value="UniProtKB-KW"/>
</dbReference>
<dbReference type="InterPro" id="IPR002104">
    <property type="entry name" value="Integrase_catalytic"/>
</dbReference>
<dbReference type="Pfam" id="PF00589">
    <property type="entry name" value="Phage_integrase"/>
    <property type="match status" value="1"/>
</dbReference>
<name>E6W5M0_DESIS</name>
<dbReference type="InterPro" id="IPR004107">
    <property type="entry name" value="Integrase_SAM-like_N"/>
</dbReference>
<dbReference type="HOGENOM" id="CLU_027562_9_2_0"/>
<comment type="similarity">
    <text evidence="1">Belongs to the 'phage' integrase family.</text>
</comment>
<dbReference type="GO" id="GO:0003677">
    <property type="term" value="F:DNA binding"/>
    <property type="evidence" value="ECO:0007669"/>
    <property type="project" value="UniProtKB-UniRule"/>
</dbReference>
<evidence type="ECO:0000256" key="4">
    <source>
        <dbReference type="ARBA" id="ARBA00023172"/>
    </source>
</evidence>
<dbReference type="eggNOG" id="COG4974">
    <property type="taxonomic scope" value="Bacteria"/>
</dbReference>
<keyword evidence="2" id="KW-0229">DNA integration</keyword>
<evidence type="ECO:0000256" key="2">
    <source>
        <dbReference type="ARBA" id="ARBA00022908"/>
    </source>
</evidence>